<name>A0ABY8LC20_9RHOB</name>
<dbReference type="EMBL" id="CP122537">
    <property type="protein sequence ID" value="WGH77943.1"/>
    <property type="molecule type" value="Genomic_DNA"/>
</dbReference>
<feature type="compositionally biased region" description="Basic residues" evidence="1">
    <location>
        <begin position="58"/>
        <end position="70"/>
    </location>
</feature>
<evidence type="ECO:0000256" key="1">
    <source>
        <dbReference type="SAM" id="MobiDB-lite"/>
    </source>
</evidence>
<reference evidence="2 3" key="1">
    <citation type="submission" date="2023-04" db="EMBL/GenBank/DDBJ databases">
        <title>Jannaschia ovalis sp. nov., a marine bacterium isolated from sea tidal flat.</title>
        <authorList>
            <person name="Kwon D.Y."/>
            <person name="Kim J.-J."/>
        </authorList>
    </citation>
    <scope>NUCLEOTIDE SEQUENCE [LARGE SCALE GENOMIC DNA]</scope>
    <source>
        <strain evidence="2 3">GRR-S6-38</strain>
    </source>
</reference>
<proteinExistence type="predicted"/>
<accession>A0ABY8LC20</accession>
<evidence type="ECO:0008006" key="4">
    <source>
        <dbReference type="Google" id="ProtNLM"/>
    </source>
</evidence>
<keyword evidence="3" id="KW-1185">Reference proteome</keyword>
<organism evidence="2 3">
    <name type="scientific">Jannaschia ovalis</name>
    <dbReference type="NCBI Taxonomy" id="3038773"/>
    <lineage>
        <taxon>Bacteria</taxon>
        <taxon>Pseudomonadati</taxon>
        <taxon>Pseudomonadota</taxon>
        <taxon>Alphaproteobacteria</taxon>
        <taxon>Rhodobacterales</taxon>
        <taxon>Roseobacteraceae</taxon>
        <taxon>Jannaschia</taxon>
    </lineage>
</organism>
<evidence type="ECO:0000313" key="3">
    <source>
        <dbReference type="Proteomes" id="UP001243420"/>
    </source>
</evidence>
<dbReference type="RefSeq" id="WP_279964568.1">
    <property type="nucleotide sequence ID" value="NZ_CP122537.1"/>
</dbReference>
<protein>
    <recommendedName>
        <fullName evidence="4">TFIIB zinc-binding</fullName>
    </recommendedName>
</protein>
<feature type="region of interest" description="Disordered" evidence="1">
    <location>
        <begin position="43"/>
        <end position="70"/>
    </location>
</feature>
<sequence>MAEPKIATCCYCSRRTVLRNTAHGGHELACGSCGAPLHVMKPLKTPRPRPVVNTAPARPRKAKKKKPKRPLWQKIAAEIWDEVEDIFD</sequence>
<gene>
    <name evidence="2" type="ORF">P8627_13005</name>
</gene>
<dbReference type="Proteomes" id="UP001243420">
    <property type="component" value="Chromosome"/>
</dbReference>
<evidence type="ECO:0000313" key="2">
    <source>
        <dbReference type="EMBL" id="WGH77943.1"/>
    </source>
</evidence>